<dbReference type="EMBL" id="JAACJM010000025">
    <property type="protein sequence ID" value="KAF5365905.1"/>
    <property type="molecule type" value="Genomic_DNA"/>
</dbReference>
<gene>
    <name evidence="2" type="ORF">D9758_006649</name>
</gene>
<evidence type="ECO:0000313" key="3">
    <source>
        <dbReference type="Proteomes" id="UP000559256"/>
    </source>
</evidence>
<feature type="compositionally biased region" description="Polar residues" evidence="1">
    <location>
        <begin position="1"/>
        <end position="12"/>
    </location>
</feature>
<reference evidence="2 3" key="1">
    <citation type="journal article" date="2020" name="ISME J.">
        <title>Uncovering the hidden diversity of litter-decomposition mechanisms in mushroom-forming fungi.</title>
        <authorList>
            <person name="Floudas D."/>
            <person name="Bentzer J."/>
            <person name="Ahren D."/>
            <person name="Johansson T."/>
            <person name="Persson P."/>
            <person name="Tunlid A."/>
        </authorList>
    </citation>
    <scope>NUCLEOTIDE SEQUENCE [LARGE SCALE GENOMIC DNA]</scope>
    <source>
        <strain evidence="2 3">CBS 291.85</strain>
    </source>
</reference>
<keyword evidence="3" id="KW-1185">Reference proteome</keyword>
<proteinExistence type="predicted"/>
<name>A0A8H5GJK5_9AGAR</name>
<protein>
    <submittedName>
        <fullName evidence="2">Uncharacterized protein</fullName>
    </submittedName>
</protein>
<organism evidence="2 3">
    <name type="scientific">Tetrapyrgos nigripes</name>
    <dbReference type="NCBI Taxonomy" id="182062"/>
    <lineage>
        <taxon>Eukaryota</taxon>
        <taxon>Fungi</taxon>
        <taxon>Dikarya</taxon>
        <taxon>Basidiomycota</taxon>
        <taxon>Agaricomycotina</taxon>
        <taxon>Agaricomycetes</taxon>
        <taxon>Agaricomycetidae</taxon>
        <taxon>Agaricales</taxon>
        <taxon>Marasmiineae</taxon>
        <taxon>Marasmiaceae</taxon>
        <taxon>Tetrapyrgos</taxon>
    </lineage>
</organism>
<evidence type="ECO:0000256" key="1">
    <source>
        <dbReference type="SAM" id="MobiDB-lite"/>
    </source>
</evidence>
<dbReference type="OrthoDB" id="2604709at2759"/>
<accession>A0A8H5GJK5</accession>
<dbReference type="AlphaFoldDB" id="A0A8H5GJK5"/>
<evidence type="ECO:0000313" key="2">
    <source>
        <dbReference type="EMBL" id="KAF5365905.1"/>
    </source>
</evidence>
<comment type="caution">
    <text evidence="2">The sequence shown here is derived from an EMBL/GenBank/DDBJ whole genome shotgun (WGS) entry which is preliminary data.</text>
</comment>
<feature type="region of interest" description="Disordered" evidence="1">
    <location>
        <begin position="1"/>
        <end position="22"/>
    </location>
</feature>
<dbReference type="Proteomes" id="UP000559256">
    <property type="component" value="Unassembled WGS sequence"/>
</dbReference>
<feature type="compositionally biased region" description="Polar residues" evidence="1">
    <location>
        <begin position="197"/>
        <end position="206"/>
    </location>
</feature>
<feature type="region of interest" description="Disordered" evidence="1">
    <location>
        <begin position="162"/>
        <end position="214"/>
    </location>
</feature>
<sequence>MDVDMNNSSTAHATFDLSTAPKPGLYGNLTPASFSSPIRAPSFAFGPTTLTKPGAGKIRIPSLEERQKIATMREVFGEDDEGYDVSNWYELGYDEEDLRYFEPVKASEQETNQYLNSLGWPPQRPVMKRKIAGSRRLLSAQTNSKDPRIRAQAFNDLAKLSVSTPSTPSRDRVCQAQPGFNSPQGGRGNNDWPGVSRTVSYGNGSTYDGGATLPPPFQAQYQLVPCDSEDVEMGDA</sequence>